<dbReference type="Proteomes" id="UP000653480">
    <property type="component" value="Unassembled WGS sequence"/>
</dbReference>
<dbReference type="AlphaFoldDB" id="A0A8H9LDV7"/>
<gene>
    <name evidence="1" type="ORF">GCM10011574_60150</name>
</gene>
<evidence type="ECO:0000313" key="1">
    <source>
        <dbReference type="EMBL" id="GGO27090.1"/>
    </source>
</evidence>
<comment type="caution">
    <text evidence="1">The sequence shown here is derived from an EMBL/GenBank/DDBJ whole genome shotgun (WGS) entry which is preliminary data.</text>
</comment>
<proteinExistence type="predicted"/>
<evidence type="ECO:0000313" key="2">
    <source>
        <dbReference type="Proteomes" id="UP000653480"/>
    </source>
</evidence>
<accession>A0A8H9LDV7</accession>
<name>A0A8H9LDV7_9ACTN</name>
<organism evidence="1 2">
    <name type="scientific">Microbispora bryophytorum</name>
    <dbReference type="NCBI Taxonomy" id="1460882"/>
    <lineage>
        <taxon>Bacteria</taxon>
        <taxon>Bacillati</taxon>
        <taxon>Actinomycetota</taxon>
        <taxon>Actinomycetes</taxon>
        <taxon>Streptosporangiales</taxon>
        <taxon>Streptosporangiaceae</taxon>
        <taxon>Microbispora</taxon>
    </lineage>
</organism>
<reference evidence="1" key="1">
    <citation type="journal article" date="2014" name="Int. J. Syst. Evol. Microbiol.">
        <title>Complete genome sequence of Corynebacterium casei LMG S-19264T (=DSM 44701T), isolated from a smear-ripened cheese.</title>
        <authorList>
            <consortium name="US DOE Joint Genome Institute (JGI-PGF)"/>
            <person name="Walter F."/>
            <person name="Albersmeier A."/>
            <person name="Kalinowski J."/>
            <person name="Ruckert C."/>
        </authorList>
    </citation>
    <scope>NUCLEOTIDE SEQUENCE</scope>
    <source>
        <strain evidence="1">CGMCC 4.7138</strain>
    </source>
</reference>
<sequence length="70" mass="7946">MKALKQHRAEQVLKEHRAEQVLKEHRAEQVLKEHRAEQAAERLAAGSAWNNPYGLVLTTHIGTAIEPENL</sequence>
<keyword evidence="2" id="KW-1185">Reference proteome</keyword>
<dbReference type="RefSeq" id="WP_167748404.1">
    <property type="nucleotide sequence ID" value="NZ_BMMN01000015.1"/>
</dbReference>
<reference evidence="1" key="2">
    <citation type="submission" date="2020-09" db="EMBL/GenBank/DDBJ databases">
        <authorList>
            <person name="Sun Q."/>
            <person name="Zhou Y."/>
        </authorList>
    </citation>
    <scope>NUCLEOTIDE SEQUENCE</scope>
    <source>
        <strain evidence="1">CGMCC 4.7138</strain>
    </source>
</reference>
<dbReference type="EMBL" id="BMMN01000015">
    <property type="protein sequence ID" value="GGO27090.1"/>
    <property type="molecule type" value="Genomic_DNA"/>
</dbReference>
<protein>
    <submittedName>
        <fullName evidence="1">Uncharacterized protein</fullName>
    </submittedName>
</protein>